<keyword evidence="2" id="KW-1185">Reference proteome</keyword>
<sequence>MSIHKTSYPSTLPNKQGIDLRCDLSFRSHNSNNYNNGFLRLDSLAITYLLPDTYTIVLETSKTIIQQILDNELFSIGDYQIKEIDNKSTVYLNSYSIYLDSERFGTLYLNSTKNKQHVGFKVDNLFLYNNEPQLIKTHLESLEEAFEIEFNNINYVELAYDTLEQIRDEFGEVFYNSDSIKFNKNPLYSLGSKYYIDALHNFATFCSGSKKNTGKVIAIYNKTEEVKEQSKKKNNKEPQLAIINEQLQNNNDTDVNRIESRISQKYITQYEKKVIEPINLDYIFNPEKQQEIFKYTVGDLLKIKILDSKKWDKNGNDKYNYFEILNFDHFNSPLTFKQSDMDKIANGYTPEHKGTIVKNLTDREVYNQINRLTQNGLKGNFDSYLFDCDDSDLQIIKDAVYENKLNKKDSAYYVKMLNGWVKSYDKPRLNPIASLTIKKFIEHLQNNYIIFHKTEYFFN</sequence>
<evidence type="ECO:0000313" key="2">
    <source>
        <dbReference type="Proteomes" id="UP000193804"/>
    </source>
</evidence>
<evidence type="ECO:0000313" key="1">
    <source>
        <dbReference type="EMBL" id="SMG18210.1"/>
    </source>
</evidence>
<accession>A0A1X7ITR0</accession>
<dbReference type="RefSeq" id="WP_085515984.1">
    <property type="nucleotide sequence ID" value="NZ_FXAW01000001.1"/>
</dbReference>
<organism evidence="1 2">
    <name type="scientific">Marivirga sericea</name>
    <dbReference type="NCBI Taxonomy" id="1028"/>
    <lineage>
        <taxon>Bacteria</taxon>
        <taxon>Pseudomonadati</taxon>
        <taxon>Bacteroidota</taxon>
        <taxon>Cytophagia</taxon>
        <taxon>Cytophagales</taxon>
        <taxon>Marivirgaceae</taxon>
        <taxon>Marivirga</taxon>
    </lineage>
</organism>
<dbReference type="AlphaFoldDB" id="A0A1X7ITR0"/>
<name>A0A1X7ITR0_9BACT</name>
<proteinExistence type="predicted"/>
<reference evidence="2" key="1">
    <citation type="submission" date="2017-04" db="EMBL/GenBank/DDBJ databases">
        <authorList>
            <person name="Varghese N."/>
            <person name="Submissions S."/>
        </authorList>
    </citation>
    <scope>NUCLEOTIDE SEQUENCE [LARGE SCALE GENOMIC DNA]</scope>
    <source>
        <strain evidence="2">DSM 4125</strain>
    </source>
</reference>
<dbReference type="EMBL" id="FXAW01000001">
    <property type="protein sequence ID" value="SMG18210.1"/>
    <property type="molecule type" value="Genomic_DNA"/>
</dbReference>
<protein>
    <submittedName>
        <fullName evidence="1">Uncharacterized protein</fullName>
    </submittedName>
</protein>
<gene>
    <name evidence="1" type="ORF">SAMN05661096_01038</name>
</gene>
<dbReference type="Proteomes" id="UP000193804">
    <property type="component" value="Unassembled WGS sequence"/>
</dbReference>